<evidence type="ECO:0000256" key="1">
    <source>
        <dbReference type="ARBA" id="ARBA00001946"/>
    </source>
</evidence>
<dbReference type="AlphaFoldDB" id="G3UDX8"/>
<dbReference type="Pfam" id="PF13246">
    <property type="entry name" value="Cation_ATPase"/>
    <property type="match status" value="1"/>
</dbReference>
<gene>
    <name evidence="22" type="primary">ATP10B</name>
</gene>
<feature type="active site" description="4-aspartylphosphate intermediate" evidence="15">
    <location>
        <position position="371"/>
    </location>
</feature>
<feature type="domain" description="P-type ATPase N-terminal" evidence="20">
    <location>
        <begin position="2"/>
        <end position="54"/>
    </location>
</feature>
<protein>
    <recommendedName>
        <fullName evidence="18">Phospholipid-transporting ATPase</fullName>
        <ecNumber evidence="18">7.6.2.1</ecNumber>
    </recommendedName>
</protein>
<keyword evidence="11 18" id="KW-1133">Transmembrane helix</keyword>
<feature type="transmembrane region" description="Helical" evidence="18">
    <location>
        <begin position="1233"/>
        <end position="1252"/>
    </location>
</feature>
<dbReference type="Gene3D" id="3.40.1110.10">
    <property type="entry name" value="Calcium-transporting ATPase, cytoplasmic domain N"/>
    <property type="match status" value="2"/>
</dbReference>
<feature type="binding site" evidence="16">
    <location>
        <position position="976"/>
    </location>
    <ligand>
        <name>ATP</name>
        <dbReference type="ChEBI" id="CHEBI:30616"/>
    </ligand>
</feature>
<reference evidence="22" key="3">
    <citation type="submission" date="2025-09" db="UniProtKB">
        <authorList>
            <consortium name="Ensembl"/>
        </authorList>
    </citation>
    <scope>IDENTIFICATION</scope>
    <source>
        <strain evidence="22">Isolate ISIS603380</strain>
    </source>
</reference>
<feature type="transmembrane region" description="Helical" evidence="18">
    <location>
        <begin position="1163"/>
        <end position="1182"/>
    </location>
</feature>
<feature type="binding site" evidence="16">
    <location>
        <position position="373"/>
    </location>
    <ligand>
        <name>ATP</name>
        <dbReference type="ChEBI" id="CHEBI:30616"/>
    </ligand>
</feature>
<dbReference type="Ensembl" id="ENSLAFT00000035920.1">
    <property type="protein sequence ID" value="ENSLAFP00000026036.1"/>
    <property type="gene ID" value="ENSLAFG00000010994.3"/>
</dbReference>
<feature type="binding site" evidence="16">
    <location>
        <position position="1000"/>
    </location>
    <ligand>
        <name>ATP</name>
        <dbReference type="ChEBI" id="CHEBI:30616"/>
    </ligand>
</feature>
<keyword evidence="6 16" id="KW-0547">Nucleotide-binding</keyword>
<evidence type="ECO:0000256" key="19">
    <source>
        <dbReference type="SAM" id="MobiDB-lite"/>
    </source>
</evidence>
<dbReference type="Gene3D" id="2.70.150.10">
    <property type="entry name" value="Calcium-transporting ATPase, cytoplasmic transduction domain A"/>
    <property type="match status" value="1"/>
</dbReference>
<organism evidence="22 23">
    <name type="scientific">Loxodonta africana</name>
    <name type="common">African elephant</name>
    <dbReference type="NCBI Taxonomy" id="9785"/>
    <lineage>
        <taxon>Eukaryota</taxon>
        <taxon>Metazoa</taxon>
        <taxon>Chordata</taxon>
        <taxon>Craniata</taxon>
        <taxon>Vertebrata</taxon>
        <taxon>Euteleostomi</taxon>
        <taxon>Mammalia</taxon>
        <taxon>Eutheria</taxon>
        <taxon>Afrotheria</taxon>
        <taxon>Proboscidea</taxon>
        <taxon>Elephantidae</taxon>
        <taxon>Loxodonta</taxon>
    </lineage>
</organism>
<feature type="binding site" evidence="17">
    <location>
        <position position="371"/>
    </location>
    <ligand>
        <name>Mg(2+)</name>
        <dbReference type="ChEBI" id="CHEBI:18420"/>
    </ligand>
</feature>
<dbReference type="FunFam" id="3.40.50.1000:FF:000001">
    <property type="entry name" value="Phospholipid-transporting ATPase IC"/>
    <property type="match status" value="1"/>
</dbReference>
<feature type="binding site" evidence="17">
    <location>
        <position position="373"/>
    </location>
    <ligand>
        <name>Mg(2+)</name>
        <dbReference type="ChEBI" id="CHEBI:18420"/>
    </ligand>
</feature>
<keyword evidence="8 16" id="KW-0067">ATP-binding</keyword>
<evidence type="ECO:0000256" key="8">
    <source>
        <dbReference type="ARBA" id="ARBA00022840"/>
    </source>
</evidence>
<dbReference type="InterPro" id="IPR023299">
    <property type="entry name" value="ATPase_P-typ_cyto_dom_N"/>
</dbReference>
<feature type="binding site" evidence="16">
    <location>
        <position position="970"/>
    </location>
    <ligand>
        <name>ATP</name>
        <dbReference type="ChEBI" id="CHEBI:30616"/>
    </ligand>
</feature>
<feature type="transmembrane region" description="Helical" evidence="18">
    <location>
        <begin position="253"/>
        <end position="276"/>
    </location>
</feature>
<dbReference type="FunFam" id="3.40.50.1000:FF:000023">
    <property type="entry name" value="Phospholipid-transporting ATPase"/>
    <property type="match status" value="1"/>
</dbReference>
<dbReference type="Pfam" id="PF16212">
    <property type="entry name" value="PhoLip_ATPase_C"/>
    <property type="match status" value="1"/>
</dbReference>
<feature type="transmembrane region" description="Helical" evidence="18">
    <location>
        <begin position="296"/>
        <end position="323"/>
    </location>
</feature>
<dbReference type="PRINTS" id="PR00119">
    <property type="entry name" value="CATATPASE"/>
</dbReference>
<evidence type="ECO:0000256" key="15">
    <source>
        <dbReference type="PIRSR" id="PIRSR606539-1"/>
    </source>
</evidence>
<keyword evidence="10 18" id="KW-1278">Translocase</keyword>
<dbReference type="GO" id="GO:0005524">
    <property type="term" value="F:ATP binding"/>
    <property type="evidence" value="ECO:0007669"/>
    <property type="project" value="UniProtKB-UniRule"/>
</dbReference>
<dbReference type="GO" id="GO:0140351">
    <property type="term" value="F:glycosylceramide flippase activity"/>
    <property type="evidence" value="ECO:0007669"/>
    <property type="project" value="UniProtKB-ARBA"/>
</dbReference>
<dbReference type="InterPro" id="IPR032630">
    <property type="entry name" value="P_typ_ATPase_c"/>
</dbReference>
<evidence type="ECO:0000256" key="12">
    <source>
        <dbReference type="ARBA" id="ARBA00023136"/>
    </source>
</evidence>
<comment type="cofactor">
    <cofactor evidence="1 17">
        <name>Mg(2+)</name>
        <dbReference type="ChEBI" id="CHEBI:18420"/>
    </cofactor>
</comment>
<evidence type="ECO:0000256" key="16">
    <source>
        <dbReference type="PIRSR" id="PIRSR606539-2"/>
    </source>
</evidence>
<keyword evidence="23" id="KW-1185">Reference proteome</keyword>
<dbReference type="SUPFAM" id="SSF81653">
    <property type="entry name" value="Calcium ATPase, transduction domain A"/>
    <property type="match status" value="1"/>
</dbReference>
<comment type="catalytic activity">
    <reaction evidence="13 18">
        <text>ATP + H2O + phospholipidSide 1 = ADP + phosphate + phospholipidSide 2.</text>
        <dbReference type="EC" id="7.6.2.1"/>
    </reaction>
</comment>
<dbReference type="GeneTree" id="ENSGT00940000159531"/>
<dbReference type="PROSITE" id="PS00154">
    <property type="entry name" value="ATPASE_E1_E2"/>
    <property type="match status" value="1"/>
</dbReference>
<dbReference type="GO" id="GO:0005789">
    <property type="term" value="C:endoplasmic reticulum membrane"/>
    <property type="evidence" value="ECO:0007669"/>
    <property type="project" value="UniProtKB-SubCell"/>
</dbReference>
<evidence type="ECO:0000256" key="14">
    <source>
        <dbReference type="ARBA" id="ARBA00050913"/>
    </source>
</evidence>
<feature type="binding site" evidence="16">
    <location>
        <position position="999"/>
    </location>
    <ligand>
        <name>ATP</name>
        <dbReference type="ChEBI" id="CHEBI:30616"/>
    </ligand>
</feature>
<evidence type="ECO:0000259" key="21">
    <source>
        <dbReference type="Pfam" id="PF16212"/>
    </source>
</evidence>
<comment type="subcellular location">
    <subcellularLocation>
        <location evidence="2">Endoplasmic reticulum membrane</location>
        <topology evidence="2">Multi-pass membrane protein</topology>
    </subcellularLocation>
    <subcellularLocation>
        <location evidence="18">Membrane</location>
        <topology evidence="18">Multi-pass membrane protein</topology>
    </subcellularLocation>
</comment>
<feature type="binding site" evidence="16">
    <location>
        <position position="731"/>
    </location>
    <ligand>
        <name>ATP</name>
        <dbReference type="ChEBI" id="CHEBI:30616"/>
    </ligand>
</feature>
<reference evidence="22 23" key="1">
    <citation type="submission" date="2009-06" db="EMBL/GenBank/DDBJ databases">
        <title>The Genome Sequence of Loxodonta africana (African elephant).</title>
        <authorList>
            <person name="Di Palma F."/>
            <person name="Heiman D."/>
            <person name="Young S."/>
            <person name="Johnson J."/>
            <person name="Lander E.S."/>
            <person name="Lindblad-Toh K."/>
        </authorList>
    </citation>
    <scope>NUCLEOTIDE SEQUENCE [LARGE SCALE GENOMIC DNA]</scope>
    <source>
        <strain evidence="22 23">Isolate ISIS603380</strain>
    </source>
</reference>
<dbReference type="Pfam" id="PF16209">
    <property type="entry name" value="PhoLip_ATPase_N"/>
    <property type="match status" value="1"/>
</dbReference>
<dbReference type="Gene3D" id="1.20.1110.10">
    <property type="entry name" value="Calcium-transporting ATPase, transmembrane domain"/>
    <property type="match status" value="1"/>
</dbReference>
<evidence type="ECO:0000256" key="10">
    <source>
        <dbReference type="ARBA" id="ARBA00022967"/>
    </source>
</evidence>
<dbReference type="FunFam" id="3.40.1110.10:FF:000009">
    <property type="entry name" value="Phospholipid-transporting ATPase"/>
    <property type="match status" value="1"/>
</dbReference>
<evidence type="ECO:0000256" key="6">
    <source>
        <dbReference type="ARBA" id="ARBA00022741"/>
    </source>
</evidence>
<evidence type="ECO:0000259" key="20">
    <source>
        <dbReference type="Pfam" id="PF16209"/>
    </source>
</evidence>
<keyword evidence="5 17" id="KW-0479">Metal-binding</keyword>
<keyword evidence="9 17" id="KW-0460">Magnesium</keyword>
<evidence type="ECO:0000256" key="13">
    <source>
        <dbReference type="ARBA" id="ARBA00034036"/>
    </source>
</evidence>
<keyword evidence="4 18" id="KW-0812">Transmembrane</keyword>
<dbReference type="InterPro" id="IPR018303">
    <property type="entry name" value="ATPase_P-typ_P_site"/>
</dbReference>
<proteinExistence type="inferred from homology"/>
<feature type="binding site" evidence="16">
    <location>
        <position position="371"/>
    </location>
    <ligand>
        <name>ATP</name>
        <dbReference type="ChEBI" id="CHEBI:30616"/>
    </ligand>
</feature>
<feature type="binding site" evidence="16">
    <location>
        <position position="665"/>
    </location>
    <ligand>
        <name>ATP</name>
        <dbReference type="ChEBI" id="CHEBI:30616"/>
    </ligand>
</feature>
<feature type="transmembrane region" description="Helical" evidence="18">
    <location>
        <begin position="1194"/>
        <end position="1213"/>
    </location>
</feature>
<feature type="transmembrane region" description="Helical" evidence="18">
    <location>
        <begin position="1054"/>
        <end position="1073"/>
    </location>
</feature>
<dbReference type="InterPro" id="IPR001757">
    <property type="entry name" value="P_typ_ATPase"/>
</dbReference>
<evidence type="ECO:0000256" key="18">
    <source>
        <dbReference type="RuleBase" id="RU362033"/>
    </source>
</evidence>
<feature type="transmembrane region" description="Helical" evidence="18">
    <location>
        <begin position="31"/>
        <end position="50"/>
    </location>
</feature>
<feature type="binding site" evidence="16">
    <location>
        <position position="707"/>
    </location>
    <ligand>
        <name>ATP</name>
        <dbReference type="ChEBI" id="CHEBI:30616"/>
    </ligand>
</feature>
<dbReference type="SFLD" id="SFLDG00002">
    <property type="entry name" value="C1.7:_P-type_atpase_like"/>
    <property type="match status" value="1"/>
</dbReference>
<dbReference type="InterPro" id="IPR044492">
    <property type="entry name" value="P_typ_ATPase_HD_dom"/>
</dbReference>
<evidence type="ECO:0000313" key="22">
    <source>
        <dbReference type="Ensembl" id="ENSLAFP00000026036.1"/>
    </source>
</evidence>
<dbReference type="HOGENOM" id="CLU_000846_3_4_1"/>
<name>G3UDX8_LOXAF</name>
<evidence type="ECO:0000256" key="5">
    <source>
        <dbReference type="ARBA" id="ARBA00022723"/>
    </source>
</evidence>
<dbReference type="InterPro" id="IPR008250">
    <property type="entry name" value="ATPase_P-typ_transduc_dom_A_sf"/>
</dbReference>
<dbReference type="SUPFAM" id="SSF56784">
    <property type="entry name" value="HAD-like"/>
    <property type="match status" value="1"/>
</dbReference>
<dbReference type="InterPro" id="IPR023298">
    <property type="entry name" value="ATPase_P-typ_TM_dom_sf"/>
</dbReference>
<reference evidence="22" key="2">
    <citation type="submission" date="2025-08" db="UniProtKB">
        <authorList>
            <consortium name="Ensembl"/>
        </authorList>
    </citation>
    <scope>IDENTIFICATION</scope>
    <source>
        <strain evidence="22">Isolate ISIS603380</strain>
    </source>
</reference>
<feature type="binding site" evidence="16">
    <location>
        <position position="857"/>
    </location>
    <ligand>
        <name>ATP</name>
        <dbReference type="ChEBI" id="CHEBI:30616"/>
    </ligand>
</feature>
<evidence type="ECO:0000313" key="23">
    <source>
        <dbReference type="Proteomes" id="UP000007646"/>
    </source>
</evidence>
<dbReference type="InterPro" id="IPR006539">
    <property type="entry name" value="P-type_ATPase_IV"/>
</dbReference>
<evidence type="ECO:0000256" key="2">
    <source>
        <dbReference type="ARBA" id="ARBA00004477"/>
    </source>
</evidence>
<dbReference type="PANTHER" id="PTHR24092:SF79">
    <property type="entry name" value="PHOSPHOLIPID-TRANSPORTING ATPASE VB"/>
    <property type="match status" value="1"/>
</dbReference>
<feature type="binding site" evidence="16">
    <location>
        <position position="858"/>
    </location>
    <ligand>
        <name>ATP</name>
        <dbReference type="ChEBI" id="CHEBI:30616"/>
    </ligand>
</feature>
<feature type="binding site" evidence="16">
    <location>
        <position position="372"/>
    </location>
    <ligand>
        <name>ATP</name>
        <dbReference type="ChEBI" id="CHEBI:30616"/>
    </ligand>
</feature>
<dbReference type="NCBIfam" id="TIGR01494">
    <property type="entry name" value="ATPase_P-type"/>
    <property type="match status" value="2"/>
</dbReference>
<dbReference type="GO" id="GO:0000287">
    <property type="term" value="F:magnesium ion binding"/>
    <property type="evidence" value="ECO:0007669"/>
    <property type="project" value="UniProtKB-UniRule"/>
</dbReference>
<evidence type="ECO:0000256" key="17">
    <source>
        <dbReference type="PIRSR" id="PIRSR606539-3"/>
    </source>
</evidence>
<feature type="binding site" evidence="17">
    <location>
        <position position="1000"/>
    </location>
    <ligand>
        <name>Mg(2+)</name>
        <dbReference type="ChEBI" id="CHEBI:18420"/>
    </ligand>
</feature>
<dbReference type="NCBIfam" id="TIGR01652">
    <property type="entry name" value="ATPase-Plipid"/>
    <property type="match status" value="1"/>
</dbReference>
<sequence length="1254" mass="141300">KHYCGNRVKTSKYTVLSFLPKNIFEQLHRFANLYFLALVALNFVPVVNAFQPEVSTIPIGTILAVTAIKDAWEDFRRFKSDKVINNQECFIYSRKEQSYVQKRWKDVCVGDFIQMRCNEIIPADILLLFSSDPSGICHLETANLDGETNLKQRRVVKGFSQRVTQEALLEPEHFHNTIVCEKPNNNLNKFKGYMEHPDKTRTGFGSESLLLRGCTIRNTEMAVGIVIYAGHCPCVIIKNRADSYKKRKGQRQIGTDFLISLKILVILTLFSGHSLWNRTFEEHPPFDVPDANGNFLPLTLGGFYMFLTMIILLQVLIPISLYVSIELVKLGQVFFLHNDLDLYDEETDVPIQCRALNVTEDLGQIQYIFSDKTGTLTENKMVFRRCTIMGSEFSHQENAKRLETPKELDSDSEEWTHYQCLSFPSRWAQGPTTVRGQGGAQPLRRSQSAQVPIQGHSRQRSMGRCENSQPPVAFSSPIEKDVTPDKSLLTKVRDAALWLETLSDTRPAKPSLSTASSIADFFLALTICNSVMVSTTTEPRQRVRIGDGRDGQVKPVIMAHNNITHTSLCFCDGCTCLGNVTISSSTKALGMSLEKIQQLFQRLKLLSLSQSFSSTAPSDTDLGESLGTNVPTTDSDERDDSSVCKGPALGLTSPELCYEAESPDEAALVHAAHAYSFTLVSRTPEQVTVRLPQGICLTFDLLCTLGFDSVRKRMSVVVRHPLTGEIIVYTKGADSVIMDLLEDPARVTDSNVEKKLRKIQARTQKHLDLYARDGLRTLCIAKKVVSEEYFQRWASFRHEAEAALDNRDELLMETAQHLENQLTLLGATGIEDRLQDGVPDTIAALQEAGIQIWVLTGDKQETAINIAYSCRLLDQTDTVYTINTENQETCDSILNCVLEEVKQFHGPRKPDRKLFGFCLPSEMPSTASVDVVPKVGLVIDGKTLNVIFQGKLEKKFLELTQYCRSVLCCRSTPLQKSMIVKLVRDKLRVMTLSIGDGANDVSMIQAADIGIGISGQEGMQAVMSSDFAISRFRHLKKLLLVHGHWCYSRLARMVVYFFYKNVCYVNLLFWYQFFCGFSGSTMIDYWQTIFFNLFFTSVPPLVFGVLDKDISAETLLALPELYKRGQNSECYNLSTFWISMVDAFYQSLVCFFIPYLTYRDSDIDVFTFGTPINTIALATILLHQAIEMKTWTIIHVLVLVTSFLMYFVISLVYNATCVTCNSPTNPYWVMEGQLSDLTFYLVCFLTPVVALLPR</sequence>
<dbReference type="SFLD" id="SFLDS00003">
    <property type="entry name" value="Haloacid_Dehalogenase"/>
    <property type="match status" value="1"/>
</dbReference>
<accession>G3UDX8</accession>
<evidence type="ECO:0000256" key="11">
    <source>
        <dbReference type="ARBA" id="ARBA00022989"/>
    </source>
</evidence>
<feature type="binding site" evidence="17">
    <location>
        <position position="996"/>
    </location>
    <ligand>
        <name>Mg(2+)</name>
        <dbReference type="ChEBI" id="CHEBI:18420"/>
    </ligand>
</feature>
<dbReference type="GO" id="GO:1990531">
    <property type="term" value="C:phospholipid-translocating ATPase complex"/>
    <property type="evidence" value="ECO:0007669"/>
    <property type="project" value="UniProtKB-ARBA"/>
</dbReference>
<evidence type="ECO:0000256" key="9">
    <source>
        <dbReference type="ARBA" id="ARBA00022842"/>
    </source>
</evidence>
<dbReference type="GO" id="GO:0005886">
    <property type="term" value="C:plasma membrane"/>
    <property type="evidence" value="ECO:0007669"/>
    <property type="project" value="TreeGrafter"/>
</dbReference>
<feature type="binding site" evidence="16">
    <location>
        <position position="856"/>
    </location>
    <ligand>
        <name>ATP</name>
        <dbReference type="ChEBI" id="CHEBI:30616"/>
    </ligand>
</feature>
<dbReference type="SUPFAM" id="SSF81660">
    <property type="entry name" value="Metal cation-transporting ATPase, ATP-binding domain N"/>
    <property type="match status" value="1"/>
</dbReference>
<dbReference type="InterPro" id="IPR036412">
    <property type="entry name" value="HAD-like_sf"/>
</dbReference>
<dbReference type="GO" id="GO:0016887">
    <property type="term" value="F:ATP hydrolysis activity"/>
    <property type="evidence" value="ECO:0007669"/>
    <property type="project" value="InterPro"/>
</dbReference>
<feature type="region of interest" description="Disordered" evidence="19">
    <location>
        <begin position="614"/>
        <end position="644"/>
    </location>
</feature>
<dbReference type="SUPFAM" id="SSF81665">
    <property type="entry name" value="Calcium ATPase, transmembrane domain M"/>
    <property type="match status" value="1"/>
</dbReference>
<dbReference type="InterPro" id="IPR032631">
    <property type="entry name" value="P-type_ATPase_N"/>
</dbReference>
<dbReference type="FunFam" id="2.70.150.10:FF:000022">
    <property type="entry name" value="Phospholipid-transporting ATPase"/>
    <property type="match status" value="1"/>
</dbReference>
<evidence type="ECO:0000256" key="4">
    <source>
        <dbReference type="ARBA" id="ARBA00022692"/>
    </source>
</evidence>
<comment type="similarity">
    <text evidence="3 18">Belongs to the cation transport ATPase (P-type) (TC 3.A.3) family. Type IV subfamily.</text>
</comment>
<dbReference type="SFLD" id="SFLDF00027">
    <property type="entry name" value="p-type_atpase"/>
    <property type="match status" value="1"/>
</dbReference>
<evidence type="ECO:0000256" key="7">
    <source>
        <dbReference type="ARBA" id="ARBA00022824"/>
    </source>
</evidence>
<dbReference type="PANTHER" id="PTHR24092">
    <property type="entry name" value="PROBABLE PHOSPHOLIPID-TRANSPORTING ATPASE"/>
    <property type="match status" value="1"/>
</dbReference>
<feature type="binding site" evidence="16">
    <location>
        <position position="776"/>
    </location>
    <ligand>
        <name>ATP</name>
        <dbReference type="ChEBI" id="CHEBI:30616"/>
    </ligand>
</feature>
<dbReference type="Gene3D" id="3.40.50.1000">
    <property type="entry name" value="HAD superfamily/HAD-like"/>
    <property type="match status" value="2"/>
</dbReference>
<feature type="transmembrane region" description="Helical" evidence="18">
    <location>
        <begin position="1085"/>
        <end position="1106"/>
    </location>
</feature>
<dbReference type="EC" id="7.6.2.1" evidence="18"/>
<feature type="domain" description="P-type ATPase C-terminal" evidence="21">
    <location>
        <begin position="1022"/>
        <end position="1254"/>
    </location>
</feature>
<feature type="region of interest" description="Disordered" evidence="19">
    <location>
        <begin position="430"/>
        <end position="479"/>
    </location>
</feature>
<comment type="catalytic activity">
    <reaction evidence="14">
        <text>a beta-D-glucosyl-(1&lt;-&gt;1')-N-acylsphing-4-enine(out) + ATP + H2O = a beta-D-glucosyl-(1&lt;-&gt;1')-N-acylsphing-4-enine(in) + ADP + phosphate + H(+)</text>
        <dbReference type="Rhea" id="RHEA:66036"/>
        <dbReference type="ChEBI" id="CHEBI:15377"/>
        <dbReference type="ChEBI" id="CHEBI:15378"/>
        <dbReference type="ChEBI" id="CHEBI:22801"/>
        <dbReference type="ChEBI" id="CHEBI:30616"/>
        <dbReference type="ChEBI" id="CHEBI:43474"/>
        <dbReference type="ChEBI" id="CHEBI:456216"/>
    </reaction>
    <physiologicalReaction direction="left-to-right" evidence="14">
        <dbReference type="Rhea" id="RHEA:66037"/>
    </physiologicalReaction>
</comment>
<dbReference type="Proteomes" id="UP000007646">
    <property type="component" value="Unassembled WGS sequence"/>
</dbReference>
<keyword evidence="7" id="KW-0256">Endoplasmic reticulum</keyword>
<keyword evidence="12 18" id="KW-0472">Membrane</keyword>
<feature type="transmembrane region" description="Helical" evidence="18">
    <location>
        <begin position="1133"/>
        <end position="1157"/>
    </location>
</feature>
<evidence type="ECO:0000256" key="3">
    <source>
        <dbReference type="ARBA" id="ARBA00008109"/>
    </source>
</evidence>
<dbReference type="GO" id="GO:0045332">
    <property type="term" value="P:phospholipid translocation"/>
    <property type="evidence" value="ECO:0007669"/>
    <property type="project" value="TreeGrafter"/>
</dbReference>
<dbReference type="InterPro" id="IPR023214">
    <property type="entry name" value="HAD_sf"/>
</dbReference>